<dbReference type="AlphaFoldDB" id="A0AAW9SHC3"/>
<comment type="similarity">
    <text evidence="1 7">Belongs to the Lgt family.</text>
</comment>
<comment type="subcellular location">
    <subcellularLocation>
        <location evidence="7">Cell membrane</location>
        <topology evidence="7">Multi-pass membrane protein</topology>
    </subcellularLocation>
</comment>
<keyword evidence="6 7" id="KW-0472">Membrane</keyword>
<sequence length="307" mass="33132">MSSTLVLAETATTYLANIPSPPQGVWQLGPLPLRGYAISILVGVLVGIYWMQRRYAARGGDPELVLDIAIAVIPAGIIGGRLYHVATDWEKYFGPGANPADALKITNGGLGIWGAVALGVLAAWAVAKWRKVPFAPVLDAAAPAIILGQAIGRLGNWFNQELYGGPTSLPWGLEIYQRVDEFGRVAPVTGTSTGEVLAVVHPTFLYEMVWNVLACLVIVWADRKFKMGGGRVFALYVAAYTLGRFFIELMRVDDATLIFGVRINNITSLVVFFCAVIAMWILRAKSRETAAEVGGEREAAEAHSVSN</sequence>
<dbReference type="EMBL" id="JASOOY020000011">
    <property type="protein sequence ID" value="MEO3716612.1"/>
    <property type="molecule type" value="Genomic_DNA"/>
</dbReference>
<dbReference type="PANTHER" id="PTHR30589:SF0">
    <property type="entry name" value="PHOSPHATIDYLGLYCEROL--PROLIPOPROTEIN DIACYLGLYCERYL TRANSFERASE"/>
    <property type="match status" value="1"/>
</dbReference>
<feature type="transmembrane region" description="Helical" evidence="7">
    <location>
        <begin position="263"/>
        <end position="282"/>
    </location>
</feature>
<feature type="transmembrane region" description="Helical" evidence="7">
    <location>
        <begin position="134"/>
        <end position="152"/>
    </location>
</feature>
<proteinExistence type="inferred from homology"/>
<name>A0AAW9SHC3_CORAY</name>
<evidence type="ECO:0000256" key="1">
    <source>
        <dbReference type="ARBA" id="ARBA00007150"/>
    </source>
</evidence>
<feature type="transmembrane region" description="Helical" evidence="7">
    <location>
        <begin position="105"/>
        <end position="127"/>
    </location>
</feature>
<dbReference type="RefSeq" id="WP_284825484.1">
    <property type="nucleotide sequence ID" value="NZ_JASOOY020000011.1"/>
</dbReference>
<dbReference type="Pfam" id="PF01790">
    <property type="entry name" value="LGT"/>
    <property type="match status" value="1"/>
</dbReference>
<keyword evidence="3 7" id="KW-0808">Transferase</keyword>
<dbReference type="NCBIfam" id="TIGR00544">
    <property type="entry name" value="lgt"/>
    <property type="match status" value="1"/>
</dbReference>
<dbReference type="EC" id="2.5.1.145" evidence="7"/>
<comment type="pathway">
    <text evidence="7">Protein modification; lipoprotein biosynthesis (diacylglyceryl transfer).</text>
</comment>
<dbReference type="PANTHER" id="PTHR30589">
    <property type="entry name" value="PROLIPOPROTEIN DIACYLGLYCERYL TRANSFERASE"/>
    <property type="match status" value="1"/>
</dbReference>
<evidence type="ECO:0000256" key="5">
    <source>
        <dbReference type="ARBA" id="ARBA00022989"/>
    </source>
</evidence>
<feature type="transmembrane region" description="Helical" evidence="7">
    <location>
        <begin position="233"/>
        <end position="251"/>
    </location>
</feature>
<evidence type="ECO:0000256" key="4">
    <source>
        <dbReference type="ARBA" id="ARBA00022692"/>
    </source>
</evidence>
<feature type="transmembrane region" description="Helical" evidence="7">
    <location>
        <begin position="33"/>
        <end position="52"/>
    </location>
</feature>
<dbReference type="GO" id="GO:0008961">
    <property type="term" value="F:phosphatidylglycerol-prolipoprotein diacylglyceryl transferase activity"/>
    <property type="evidence" value="ECO:0007669"/>
    <property type="project" value="UniProtKB-UniRule"/>
</dbReference>
<feature type="transmembrane region" description="Helical" evidence="7">
    <location>
        <begin position="64"/>
        <end position="85"/>
    </location>
</feature>
<keyword evidence="2 7" id="KW-1003">Cell membrane</keyword>
<organism evidence="8 9">
    <name type="scientific">Corynebacterium amycolatum</name>
    <dbReference type="NCBI Taxonomy" id="43765"/>
    <lineage>
        <taxon>Bacteria</taxon>
        <taxon>Bacillati</taxon>
        <taxon>Actinomycetota</taxon>
        <taxon>Actinomycetes</taxon>
        <taxon>Mycobacteriales</taxon>
        <taxon>Corynebacteriaceae</taxon>
        <taxon>Corynebacterium</taxon>
    </lineage>
</organism>
<dbReference type="InterPro" id="IPR001640">
    <property type="entry name" value="Lgt"/>
</dbReference>
<evidence type="ECO:0000256" key="2">
    <source>
        <dbReference type="ARBA" id="ARBA00022475"/>
    </source>
</evidence>
<comment type="catalytic activity">
    <reaction evidence="7">
        <text>L-cysteinyl-[prolipoprotein] + a 1,2-diacyl-sn-glycero-3-phospho-(1'-sn-glycerol) = an S-1,2-diacyl-sn-glyceryl-L-cysteinyl-[prolipoprotein] + sn-glycerol 1-phosphate + H(+)</text>
        <dbReference type="Rhea" id="RHEA:56712"/>
        <dbReference type="Rhea" id="RHEA-COMP:14679"/>
        <dbReference type="Rhea" id="RHEA-COMP:14680"/>
        <dbReference type="ChEBI" id="CHEBI:15378"/>
        <dbReference type="ChEBI" id="CHEBI:29950"/>
        <dbReference type="ChEBI" id="CHEBI:57685"/>
        <dbReference type="ChEBI" id="CHEBI:64716"/>
        <dbReference type="ChEBI" id="CHEBI:140658"/>
        <dbReference type="EC" id="2.5.1.145"/>
    </reaction>
</comment>
<dbReference type="HAMAP" id="MF_01147">
    <property type="entry name" value="Lgt"/>
    <property type="match status" value="1"/>
</dbReference>
<dbReference type="GO" id="GO:0005886">
    <property type="term" value="C:plasma membrane"/>
    <property type="evidence" value="ECO:0007669"/>
    <property type="project" value="UniProtKB-SubCell"/>
</dbReference>
<feature type="binding site" evidence="7">
    <location>
        <position position="153"/>
    </location>
    <ligand>
        <name>a 1,2-diacyl-sn-glycero-3-phospho-(1'-sn-glycerol)</name>
        <dbReference type="ChEBI" id="CHEBI:64716"/>
    </ligand>
</feature>
<reference evidence="8" key="2">
    <citation type="submission" date="2024-05" db="EMBL/GenBank/DDBJ databases">
        <authorList>
            <person name="Wolfe A."/>
        </authorList>
    </citation>
    <scope>NUCLEOTIDE SEQUENCE</scope>
    <source>
        <strain evidence="8">UMB1064</strain>
    </source>
</reference>
<evidence type="ECO:0000256" key="7">
    <source>
        <dbReference type="HAMAP-Rule" id="MF_01147"/>
    </source>
</evidence>
<comment type="function">
    <text evidence="7">Catalyzes the transfer of the diacylglyceryl group from phosphatidylglycerol to the sulfhydryl group of the N-terminal cysteine of a prolipoprotein, the first step in the formation of mature lipoproteins.</text>
</comment>
<evidence type="ECO:0000313" key="8">
    <source>
        <dbReference type="EMBL" id="MEO3716612.1"/>
    </source>
</evidence>
<evidence type="ECO:0000313" key="9">
    <source>
        <dbReference type="Proteomes" id="UP001223646"/>
    </source>
</evidence>
<evidence type="ECO:0000256" key="6">
    <source>
        <dbReference type="ARBA" id="ARBA00023136"/>
    </source>
</evidence>
<keyword evidence="5 7" id="KW-1133">Transmembrane helix</keyword>
<reference evidence="8" key="1">
    <citation type="submission" date="2023-05" db="EMBL/GenBank/DDBJ databases">
        <authorList>
            <person name="Du J."/>
        </authorList>
    </citation>
    <scope>NUCLEOTIDE SEQUENCE</scope>
    <source>
        <strain evidence="8">UMB1064</strain>
    </source>
</reference>
<feature type="transmembrane region" description="Helical" evidence="7">
    <location>
        <begin position="204"/>
        <end position="221"/>
    </location>
</feature>
<comment type="caution">
    <text evidence="8">The sequence shown here is derived from an EMBL/GenBank/DDBJ whole genome shotgun (WGS) entry which is preliminary data.</text>
</comment>
<gene>
    <name evidence="7 8" type="primary">lgt</name>
    <name evidence="8" type="ORF">QP460_003260</name>
</gene>
<dbReference type="PROSITE" id="PS01311">
    <property type="entry name" value="LGT"/>
    <property type="match status" value="1"/>
</dbReference>
<keyword evidence="4 7" id="KW-0812">Transmembrane</keyword>
<protein>
    <recommendedName>
        <fullName evidence="7">Phosphatidylglycerol--prolipoprotein diacylglyceryl transferase</fullName>
        <ecNumber evidence="7">2.5.1.145</ecNumber>
    </recommendedName>
</protein>
<evidence type="ECO:0000256" key="3">
    <source>
        <dbReference type="ARBA" id="ARBA00022679"/>
    </source>
</evidence>
<dbReference type="Proteomes" id="UP001223646">
    <property type="component" value="Unassembled WGS sequence"/>
</dbReference>
<accession>A0AAW9SHC3</accession>
<dbReference type="GO" id="GO:0042158">
    <property type="term" value="P:lipoprotein biosynthetic process"/>
    <property type="evidence" value="ECO:0007669"/>
    <property type="project" value="UniProtKB-UniRule"/>
</dbReference>